<protein>
    <submittedName>
        <fullName evidence="2">Uncharacterized protein</fullName>
    </submittedName>
</protein>
<accession>A0A8T1L6P2</accession>
<sequence>MVMRRRHHPRPKRSHPEDASPRTRLRVAKNNRPVADRGGQYLADERHVVRSEEVVNHQDRTPAQAQVMGTAATTPARPC</sequence>
<gene>
    <name evidence="2" type="ORF">PC117_g23431</name>
</gene>
<feature type="region of interest" description="Disordered" evidence="1">
    <location>
        <begin position="1"/>
        <end position="40"/>
    </location>
</feature>
<evidence type="ECO:0000313" key="3">
    <source>
        <dbReference type="Proteomes" id="UP000736787"/>
    </source>
</evidence>
<dbReference type="EMBL" id="RCMK01001420">
    <property type="protein sequence ID" value="KAG2894622.1"/>
    <property type="molecule type" value="Genomic_DNA"/>
</dbReference>
<dbReference type="AlphaFoldDB" id="A0A8T1L6P2"/>
<comment type="caution">
    <text evidence="2">The sequence shown here is derived from an EMBL/GenBank/DDBJ whole genome shotgun (WGS) entry which is preliminary data.</text>
</comment>
<name>A0A8T1L6P2_9STRA</name>
<evidence type="ECO:0000256" key="1">
    <source>
        <dbReference type="SAM" id="MobiDB-lite"/>
    </source>
</evidence>
<feature type="compositionally biased region" description="Basic residues" evidence="1">
    <location>
        <begin position="1"/>
        <end position="13"/>
    </location>
</feature>
<proteinExistence type="predicted"/>
<reference evidence="2" key="1">
    <citation type="submission" date="2018-10" db="EMBL/GenBank/DDBJ databases">
        <title>Effector identification in a new, highly contiguous assembly of the strawberry crown rot pathogen Phytophthora cactorum.</title>
        <authorList>
            <person name="Armitage A.D."/>
            <person name="Nellist C.F."/>
            <person name="Bates H."/>
            <person name="Vickerstaff R.J."/>
            <person name="Harrison R.J."/>
        </authorList>
    </citation>
    <scope>NUCLEOTIDE SEQUENCE</scope>
    <source>
        <strain evidence="2">4040</strain>
    </source>
</reference>
<feature type="region of interest" description="Disordered" evidence="1">
    <location>
        <begin position="53"/>
        <end position="79"/>
    </location>
</feature>
<dbReference type="Proteomes" id="UP000736787">
    <property type="component" value="Unassembled WGS sequence"/>
</dbReference>
<evidence type="ECO:0000313" key="2">
    <source>
        <dbReference type="EMBL" id="KAG2894622.1"/>
    </source>
</evidence>
<organism evidence="2 3">
    <name type="scientific">Phytophthora cactorum</name>
    <dbReference type="NCBI Taxonomy" id="29920"/>
    <lineage>
        <taxon>Eukaryota</taxon>
        <taxon>Sar</taxon>
        <taxon>Stramenopiles</taxon>
        <taxon>Oomycota</taxon>
        <taxon>Peronosporomycetes</taxon>
        <taxon>Peronosporales</taxon>
        <taxon>Peronosporaceae</taxon>
        <taxon>Phytophthora</taxon>
    </lineage>
</organism>